<keyword evidence="1" id="KW-1133">Transmembrane helix</keyword>
<protein>
    <submittedName>
        <fullName evidence="2">Uncharacterized protein</fullName>
    </submittedName>
</protein>
<sequence>MNTAAPPAAPDRIGLGTWLLAAISGSVAVLGLAGVWAGVSLHFRGPSLWMLLVVTLDAALLLRLAGLPSGRTRLALVAVVSLLTVLAAALLISASQIGMQMGMSAQQALPALSPGLVLLYLRAQLGWLDALWLLPAIWLGWRFGH</sequence>
<evidence type="ECO:0000313" key="2">
    <source>
        <dbReference type="EMBL" id="SDD86654.1"/>
    </source>
</evidence>
<keyword evidence="3" id="KW-1185">Reference proteome</keyword>
<name>A0A1G6Y834_9GAMM</name>
<proteinExistence type="predicted"/>
<gene>
    <name evidence="2" type="ORF">SAMN04488509_10929</name>
</gene>
<reference evidence="2 3" key="1">
    <citation type="submission" date="2016-10" db="EMBL/GenBank/DDBJ databases">
        <authorList>
            <person name="de Groot N.N."/>
        </authorList>
    </citation>
    <scope>NUCLEOTIDE SEQUENCE [LARGE SCALE GENOMIC DNA]</scope>
    <source>
        <strain evidence="2 3">DSM 16957</strain>
    </source>
</reference>
<keyword evidence="1" id="KW-0812">Transmembrane</keyword>
<dbReference type="Proteomes" id="UP000199603">
    <property type="component" value="Unassembled WGS sequence"/>
</dbReference>
<feature type="transmembrane region" description="Helical" evidence="1">
    <location>
        <begin position="74"/>
        <end position="97"/>
    </location>
</feature>
<feature type="transmembrane region" description="Helical" evidence="1">
    <location>
        <begin position="117"/>
        <end position="141"/>
    </location>
</feature>
<keyword evidence="1" id="KW-0472">Membrane</keyword>
<evidence type="ECO:0000313" key="3">
    <source>
        <dbReference type="Proteomes" id="UP000199603"/>
    </source>
</evidence>
<accession>A0A1G6Y834</accession>
<dbReference type="EMBL" id="FNAG01000009">
    <property type="protein sequence ID" value="SDD86654.1"/>
    <property type="molecule type" value="Genomic_DNA"/>
</dbReference>
<feature type="transmembrane region" description="Helical" evidence="1">
    <location>
        <begin position="12"/>
        <end position="36"/>
    </location>
</feature>
<evidence type="ECO:0000256" key="1">
    <source>
        <dbReference type="SAM" id="Phobius"/>
    </source>
</evidence>
<feature type="transmembrane region" description="Helical" evidence="1">
    <location>
        <begin position="48"/>
        <end position="67"/>
    </location>
</feature>
<dbReference type="RefSeq" id="WP_091243679.1">
    <property type="nucleotide sequence ID" value="NZ_FNAG01000009.1"/>
</dbReference>
<dbReference type="AlphaFoldDB" id="A0A1G6Y834"/>
<organism evidence="2 3">
    <name type="scientific">Aquimonas voraii</name>
    <dbReference type="NCBI Taxonomy" id="265719"/>
    <lineage>
        <taxon>Bacteria</taxon>
        <taxon>Pseudomonadati</taxon>
        <taxon>Pseudomonadota</taxon>
        <taxon>Gammaproteobacteria</taxon>
        <taxon>Lysobacterales</taxon>
        <taxon>Lysobacteraceae</taxon>
        <taxon>Aquimonas</taxon>
    </lineage>
</organism>